<dbReference type="InterPro" id="IPR045864">
    <property type="entry name" value="aa-tRNA-synth_II/BPL/LPL"/>
</dbReference>
<keyword evidence="5" id="KW-0678">Repressor</keyword>
<sequence>MTKEKSKQQVLEELRKRKGEYVSGEELSRRLGLSRTAIWKHIKALRRDGYQISACTRRGYTLLCIPDRLYPEEVTAGLKTTWLGRPFYYYEEVGSTNQVAKDLAEQGAPHGAAVLAEGQTSGRGRLGRGWLSPAGKGIWLSLVLRPRVAPWQLPQLSLLAAVGVASAIKEITGLEVGIKWPNDILSRGKKLCGILTEMRAEVEITQYVILGIGLNVNLDIEDFTRDLWPLATSLKLELGWEVPRLPLLQSLLYHLEGWYQIWEKEGFVPVRESWKKASVTLGRLVKVEAGNEVYEGRAIDIDGEGRLLVEGADHTLRRFTYGEVTLRI</sequence>
<dbReference type="EC" id="6.3.4.15" evidence="5"/>
<dbReference type="PROSITE" id="PS51733">
    <property type="entry name" value="BPL_LPL_CATALYTIC"/>
    <property type="match status" value="1"/>
</dbReference>
<dbReference type="Gene3D" id="3.30.930.10">
    <property type="entry name" value="Bira Bifunctional Protein, Domain 2"/>
    <property type="match status" value="1"/>
</dbReference>
<evidence type="ECO:0000256" key="5">
    <source>
        <dbReference type="HAMAP-Rule" id="MF_00978"/>
    </source>
</evidence>
<name>A0A1W1W4I9_9FIRM</name>
<dbReference type="PANTHER" id="PTHR12835">
    <property type="entry name" value="BIOTIN PROTEIN LIGASE"/>
    <property type="match status" value="1"/>
</dbReference>
<dbReference type="EMBL" id="LT838272">
    <property type="protein sequence ID" value="SMB99984.1"/>
    <property type="molecule type" value="Genomic_DNA"/>
</dbReference>
<feature type="DNA-binding region" description="H-T-H motif" evidence="5">
    <location>
        <begin position="24"/>
        <end position="43"/>
    </location>
</feature>
<dbReference type="Pfam" id="PF02237">
    <property type="entry name" value="BPL_C"/>
    <property type="match status" value="1"/>
</dbReference>
<dbReference type="Gene3D" id="2.30.30.100">
    <property type="match status" value="1"/>
</dbReference>
<dbReference type="InterPro" id="IPR030855">
    <property type="entry name" value="Bifunct_BirA"/>
</dbReference>
<dbReference type="Pfam" id="PF03099">
    <property type="entry name" value="BPL_LplA_LipB"/>
    <property type="match status" value="1"/>
</dbReference>
<dbReference type="CDD" id="cd16442">
    <property type="entry name" value="BPL"/>
    <property type="match status" value="1"/>
</dbReference>
<protein>
    <recommendedName>
        <fullName evidence="5">Bifunctional ligase/repressor BirA</fullName>
    </recommendedName>
    <alternativeName>
        <fullName evidence="5">Biotin--[acetyl-CoA-carboxylase] ligase</fullName>
        <ecNumber evidence="5">6.3.4.15</ecNumber>
    </alternativeName>
    <alternativeName>
        <fullName evidence="5">Biotin--protein ligase</fullName>
    </alternativeName>
    <alternativeName>
        <fullName evidence="5">Biotin-[acetyl-CoA carboxylase] synthetase</fullName>
    </alternativeName>
</protein>
<feature type="binding site" evidence="5">
    <location>
        <position position="190"/>
    </location>
    <ligand>
        <name>biotin</name>
        <dbReference type="ChEBI" id="CHEBI:57586"/>
    </ligand>
</feature>
<dbReference type="GO" id="GO:0003677">
    <property type="term" value="F:DNA binding"/>
    <property type="evidence" value="ECO:0007669"/>
    <property type="project" value="UniProtKB-UniRule"/>
</dbReference>
<dbReference type="Pfam" id="PF08279">
    <property type="entry name" value="HTH_11"/>
    <property type="match status" value="1"/>
</dbReference>
<dbReference type="STRING" id="698762.SAMN00808754_3196"/>
<dbReference type="InterPro" id="IPR008988">
    <property type="entry name" value="Transcriptional_repressor_C"/>
</dbReference>
<comment type="similarity">
    <text evidence="5">Belongs to the biotin--protein ligase family.</text>
</comment>
<dbReference type="GO" id="GO:0006355">
    <property type="term" value="P:regulation of DNA-templated transcription"/>
    <property type="evidence" value="ECO:0007669"/>
    <property type="project" value="UniProtKB-UniRule"/>
</dbReference>
<feature type="binding site" evidence="5">
    <location>
        <position position="119"/>
    </location>
    <ligand>
        <name>biotin</name>
        <dbReference type="ChEBI" id="CHEBI:57586"/>
    </ligand>
</feature>
<dbReference type="GO" id="GO:0005524">
    <property type="term" value="F:ATP binding"/>
    <property type="evidence" value="ECO:0007669"/>
    <property type="project" value="UniProtKB-UniRule"/>
</dbReference>
<accession>A0A1W1W4I9</accession>
<dbReference type="InterPro" id="IPR004408">
    <property type="entry name" value="Biotin_CoA_COase_ligase"/>
</dbReference>
<dbReference type="SUPFAM" id="SSF55681">
    <property type="entry name" value="Class II aaRS and biotin synthetases"/>
    <property type="match status" value="1"/>
</dbReference>
<evidence type="ECO:0000313" key="7">
    <source>
        <dbReference type="EMBL" id="SMB99984.1"/>
    </source>
</evidence>
<keyword evidence="3 5" id="KW-0067">ATP-binding</keyword>
<dbReference type="AlphaFoldDB" id="A0A1W1W4I9"/>
<dbReference type="InterPro" id="IPR004143">
    <property type="entry name" value="BPL_LPL_catalytic"/>
</dbReference>
<feature type="binding site" evidence="5">
    <location>
        <begin position="123"/>
        <end position="125"/>
    </location>
    <ligand>
        <name>biotin</name>
        <dbReference type="ChEBI" id="CHEBI:57586"/>
    </ligand>
</feature>
<dbReference type="InterPro" id="IPR013196">
    <property type="entry name" value="HTH_11"/>
</dbReference>
<dbReference type="SUPFAM" id="SSF46785">
    <property type="entry name" value="Winged helix' DNA-binding domain"/>
    <property type="match status" value="1"/>
</dbReference>
<evidence type="ECO:0000256" key="3">
    <source>
        <dbReference type="ARBA" id="ARBA00022840"/>
    </source>
</evidence>
<evidence type="ECO:0000256" key="1">
    <source>
        <dbReference type="ARBA" id="ARBA00022598"/>
    </source>
</evidence>
<keyword evidence="4 5" id="KW-0092">Biotin</keyword>
<feature type="binding site" evidence="5">
    <location>
        <begin position="95"/>
        <end position="97"/>
    </location>
    <ligand>
        <name>biotin</name>
        <dbReference type="ChEBI" id="CHEBI:57586"/>
    </ligand>
</feature>
<organism evidence="7 8">
    <name type="scientific">Thermanaeromonas toyohensis ToBE</name>
    <dbReference type="NCBI Taxonomy" id="698762"/>
    <lineage>
        <taxon>Bacteria</taxon>
        <taxon>Bacillati</taxon>
        <taxon>Bacillota</taxon>
        <taxon>Clostridia</taxon>
        <taxon>Neomoorellales</taxon>
        <taxon>Neomoorellaceae</taxon>
        <taxon>Thermanaeromonas</taxon>
    </lineage>
</organism>
<evidence type="ECO:0000256" key="4">
    <source>
        <dbReference type="ARBA" id="ARBA00023267"/>
    </source>
</evidence>
<dbReference type="Gene3D" id="1.10.10.10">
    <property type="entry name" value="Winged helix-like DNA-binding domain superfamily/Winged helix DNA-binding domain"/>
    <property type="match status" value="1"/>
</dbReference>
<reference evidence="7 8" key="1">
    <citation type="submission" date="2017-04" db="EMBL/GenBank/DDBJ databases">
        <authorList>
            <person name="Afonso C.L."/>
            <person name="Miller P.J."/>
            <person name="Scott M.A."/>
            <person name="Spackman E."/>
            <person name="Goraichik I."/>
            <person name="Dimitrov K.M."/>
            <person name="Suarez D.L."/>
            <person name="Swayne D.E."/>
        </authorList>
    </citation>
    <scope>NUCLEOTIDE SEQUENCE [LARGE SCALE GENOMIC DNA]</scope>
    <source>
        <strain evidence="7 8">ToBE</strain>
    </source>
</reference>
<dbReference type="GO" id="GO:0005737">
    <property type="term" value="C:cytoplasm"/>
    <property type="evidence" value="ECO:0007669"/>
    <property type="project" value="TreeGrafter"/>
</dbReference>
<proteinExistence type="inferred from homology"/>
<keyword evidence="5" id="KW-0238">DNA-binding</keyword>
<dbReference type="InterPro" id="IPR036390">
    <property type="entry name" value="WH_DNA-bd_sf"/>
</dbReference>
<keyword evidence="5" id="KW-0804">Transcription</keyword>
<evidence type="ECO:0000256" key="2">
    <source>
        <dbReference type="ARBA" id="ARBA00022741"/>
    </source>
</evidence>
<dbReference type="InterPro" id="IPR003142">
    <property type="entry name" value="BPL_C"/>
</dbReference>
<dbReference type="InterPro" id="IPR036388">
    <property type="entry name" value="WH-like_DNA-bd_sf"/>
</dbReference>
<dbReference type="Proteomes" id="UP000192569">
    <property type="component" value="Chromosome I"/>
</dbReference>
<evidence type="ECO:0000259" key="6">
    <source>
        <dbReference type="PROSITE" id="PS51733"/>
    </source>
</evidence>
<comment type="function">
    <text evidence="5">Acts both as a biotin--[acetyl-CoA-carboxylase] ligase and a repressor.</text>
</comment>
<keyword evidence="1 5" id="KW-0436">Ligase</keyword>
<feature type="domain" description="BPL/LPL catalytic" evidence="6">
    <location>
        <begin position="72"/>
        <end position="263"/>
    </location>
</feature>
<evidence type="ECO:0000313" key="8">
    <source>
        <dbReference type="Proteomes" id="UP000192569"/>
    </source>
</evidence>
<keyword evidence="2 5" id="KW-0547">Nucleotide-binding</keyword>
<dbReference type="GO" id="GO:0009249">
    <property type="term" value="P:protein lipoylation"/>
    <property type="evidence" value="ECO:0007669"/>
    <property type="project" value="UniProtKB-ARBA"/>
</dbReference>
<keyword evidence="5" id="KW-0805">Transcription regulation</keyword>
<dbReference type="HAMAP" id="MF_00978">
    <property type="entry name" value="Bifunct_BirA"/>
    <property type="match status" value="1"/>
</dbReference>
<keyword evidence="8" id="KW-1185">Reference proteome</keyword>
<comment type="catalytic activity">
    <reaction evidence="5">
        <text>biotin + L-lysyl-[protein] + ATP = N(6)-biotinyl-L-lysyl-[protein] + AMP + diphosphate + H(+)</text>
        <dbReference type="Rhea" id="RHEA:11756"/>
        <dbReference type="Rhea" id="RHEA-COMP:9752"/>
        <dbReference type="Rhea" id="RHEA-COMP:10505"/>
        <dbReference type="ChEBI" id="CHEBI:15378"/>
        <dbReference type="ChEBI" id="CHEBI:29969"/>
        <dbReference type="ChEBI" id="CHEBI:30616"/>
        <dbReference type="ChEBI" id="CHEBI:33019"/>
        <dbReference type="ChEBI" id="CHEBI:57586"/>
        <dbReference type="ChEBI" id="CHEBI:83144"/>
        <dbReference type="ChEBI" id="CHEBI:456215"/>
        <dbReference type="EC" id="6.3.4.15"/>
    </reaction>
</comment>
<dbReference type="PANTHER" id="PTHR12835:SF5">
    <property type="entry name" value="BIOTIN--PROTEIN LIGASE"/>
    <property type="match status" value="1"/>
</dbReference>
<dbReference type="SUPFAM" id="SSF50037">
    <property type="entry name" value="C-terminal domain of transcriptional repressors"/>
    <property type="match status" value="1"/>
</dbReference>
<dbReference type="GO" id="GO:0004077">
    <property type="term" value="F:biotin--[biotin carboxyl-carrier protein] ligase activity"/>
    <property type="evidence" value="ECO:0007669"/>
    <property type="project" value="UniProtKB-UniRule"/>
</dbReference>
<dbReference type="GO" id="GO:0016740">
    <property type="term" value="F:transferase activity"/>
    <property type="evidence" value="ECO:0007669"/>
    <property type="project" value="UniProtKB-ARBA"/>
</dbReference>
<dbReference type="NCBIfam" id="TIGR00121">
    <property type="entry name" value="birA_ligase"/>
    <property type="match status" value="1"/>
</dbReference>
<dbReference type="OrthoDB" id="9807064at2"/>
<dbReference type="RefSeq" id="WP_084666839.1">
    <property type="nucleotide sequence ID" value="NZ_LT838272.1"/>
</dbReference>
<gene>
    <name evidence="5" type="primary">birA</name>
    <name evidence="7" type="ORF">SAMN00808754_3196</name>
</gene>